<evidence type="ECO:0000313" key="3">
    <source>
        <dbReference type="Proteomes" id="UP000203589"/>
    </source>
</evidence>
<dbReference type="InterPro" id="IPR036249">
    <property type="entry name" value="Thioredoxin-like_sf"/>
</dbReference>
<protein>
    <recommendedName>
        <fullName evidence="4">Thioredoxin domain-containing protein</fullName>
    </recommendedName>
</protein>
<name>A0A222E6M0_9RHOB</name>
<organism evidence="2 3">
    <name type="scientific">Antarctobacter heliothermus</name>
    <dbReference type="NCBI Taxonomy" id="74033"/>
    <lineage>
        <taxon>Bacteria</taxon>
        <taxon>Pseudomonadati</taxon>
        <taxon>Pseudomonadota</taxon>
        <taxon>Alphaproteobacteria</taxon>
        <taxon>Rhodobacterales</taxon>
        <taxon>Roseobacteraceae</taxon>
        <taxon>Antarctobacter</taxon>
    </lineage>
</organism>
<feature type="signal peptide" evidence="1">
    <location>
        <begin position="1"/>
        <end position="24"/>
    </location>
</feature>
<keyword evidence="3" id="KW-1185">Reference proteome</keyword>
<gene>
    <name evidence="2" type="ORF">ANTHELSMS3_03214</name>
</gene>
<dbReference type="KEGG" id="aht:ANTHELSMS3_03214"/>
<dbReference type="RefSeq" id="WP_254694754.1">
    <property type="nucleotide sequence ID" value="NZ_CP022540.1"/>
</dbReference>
<dbReference type="AlphaFoldDB" id="A0A222E6M0"/>
<evidence type="ECO:0008006" key="4">
    <source>
        <dbReference type="Google" id="ProtNLM"/>
    </source>
</evidence>
<feature type="chain" id="PRO_5012239885" description="Thioredoxin domain-containing protein" evidence="1">
    <location>
        <begin position="25"/>
        <end position="169"/>
    </location>
</feature>
<dbReference type="Proteomes" id="UP000203589">
    <property type="component" value="Chromosome"/>
</dbReference>
<proteinExistence type="predicted"/>
<keyword evidence="1" id="KW-0732">Signal</keyword>
<accession>A0A222E6M0</accession>
<dbReference type="SUPFAM" id="SSF52833">
    <property type="entry name" value="Thioredoxin-like"/>
    <property type="match status" value="1"/>
</dbReference>
<evidence type="ECO:0000313" key="2">
    <source>
        <dbReference type="EMBL" id="ASP21863.1"/>
    </source>
</evidence>
<evidence type="ECO:0000256" key="1">
    <source>
        <dbReference type="SAM" id="SignalP"/>
    </source>
</evidence>
<sequence length="169" mass="17938">MIPHHARRLLTVAAFSCLAGPLGADDGPFPSSDSGLQAEFLGRIRALNAPSAPIDLYSDERQADLDGIARQEDLFDPSSPGFGPEGVPSIALLIGPDCPDCDVALSELRQISQDLGIRVAVLDTTATDNAATMAALGLDILPSYVMRDRLIRGHMPAFVLHRYLTDTGG</sequence>
<dbReference type="EMBL" id="CP022540">
    <property type="protein sequence ID" value="ASP21863.1"/>
    <property type="molecule type" value="Genomic_DNA"/>
</dbReference>
<reference evidence="2 3" key="1">
    <citation type="submission" date="2017-07" db="EMBL/GenBank/DDBJ databases">
        <title>Genome Sequence of Antarctobacter heliothermus Strain SMS3 Isolated from a culture of the Diatom Skeletonema marinoi.</title>
        <authorList>
            <person name="Topel M."/>
            <person name="Pinder M.I.M."/>
            <person name="Johansson O.N."/>
            <person name="Kourtchenko O."/>
            <person name="Godhe A."/>
            <person name="Clarke A.K."/>
        </authorList>
    </citation>
    <scope>NUCLEOTIDE SEQUENCE [LARGE SCALE GENOMIC DNA]</scope>
    <source>
        <strain evidence="2 3">SMS3</strain>
    </source>
</reference>